<feature type="compositionally biased region" description="Low complexity" evidence="6">
    <location>
        <begin position="10"/>
        <end position="22"/>
    </location>
</feature>
<proteinExistence type="inferred from homology"/>
<evidence type="ECO:0000313" key="8">
    <source>
        <dbReference type="EMBL" id="MBK0332465.1"/>
    </source>
</evidence>
<keyword evidence="4 7" id="KW-1133">Transmembrane helix</keyword>
<feature type="transmembrane region" description="Helical" evidence="7">
    <location>
        <begin position="189"/>
        <end position="210"/>
    </location>
</feature>
<sequence length="470" mass="47918">MPDPSPDLPPDSSSASSRDSSPARPPEPSPAAARRSVDREILRLALPSLGALIAEPLFVITDSAFIARVSTTSLAGLGLASTVLTTVVGLSVFLAYSTTAAVARAVGAGRMREAIARGVDAAWLALMIGAGCLLLLVVGGPVLLPLFGAGADVTAEAAVYLRISALGLPAMLSVQATTGLIRGLQDARLPLVVAVGGALLNIPLNAVLIFGLGLGIAGSATGTVISQWLMAGVLLGVVVRHARREGVALRPHLGSVAATGRESFPMLVRTLSLRIVTLVTVLVAARLGAVQLAAHQLASTVFMLLSLALDALAIAGQALTGRHLGAADTTTVHAVTSRLTRWGVGGGAVVGVVLLAASYVVPSWFSPDPAVQESLRAALWVLVIAQPVAGYVFVLDGVLMGAGDAPYLARAGMLTMLAVMPGAIVVWFWAPAGPLGLAALWGATNLLFMVARAVALGVRVRGDAWMRTGA</sequence>
<dbReference type="EMBL" id="JAEDAJ010000017">
    <property type="protein sequence ID" value="MBK0332989.1"/>
    <property type="molecule type" value="Genomic_DNA"/>
</dbReference>
<dbReference type="Pfam" id="PF01554">
    <property type="entry name" value="MatE"/>
    <property type="match status" value="2"/>
</dbReference>
<feature type="transmembrane region" description="Helical" evidence="7">
    <location>
        <begin position="216"/>
        <end position="239"/>
    </location>
</feature>
<name>A0ABS1BCU1_9MICO</name>
<feature type="transmembrane region" description="Helical" evidence="7">
    <location>
        <begin position="123"/>
        <end position="147"/>
    </location>
</feature>
<organism evidence="8 10">
    <name type="scientific">Brachybacterium halotolerans</name>
    <dbReference type="NCBI Taxonomy" id="2795215"/>
    <lineage>
        <taxon>Bacteria</taxon>
        <taxon>Bacillati</taxon>
        <taxon>Actinomycetota</taxon>
        <taxon>Actinomycetes</taxon>
        <taxon>Micrococcales</taxon>
        <taxon>Dermabacteraceae</taxon>
        <taxon>Brachybacterium</taxon>
    </lineage>
</organism>
<evidence type="ECO:0000256" key="4">
    <source>
        <dbReference type="ARBA" id="ARBA00022989"/>
    </source>
</evidence>
<evidence type="ECO:0000256" key="7">
    <source>
        <dbReference type="SAM" id="Phobius"/>
    </source>
</evidence>
<evidence type="ECO:0000256" key="3">
    <source>
        <dbReference type="ARBA" id="ARBA00022692"/>
    </source>
</evidence>
<gene>
    <name evidence="8" type="ORF">I8D64_13770</name>
    <name evidence="9" type="ORF">I8D64_16425</name>
</gene>
<dbReference type="Proteomes" id="UP000612352">
    <property type="component" value="Unassembled WGS sequence"/>
</dbReference>
<evidence type="ECO:0000256" key="6">
    <source>
        <dbReference type="SAM" id="MobiDB-lite"/>
    </source>
</evidence>
<evidence type="ECO:0000256" key="2">
    <source>
        <dbReference type="ARBA" id="ARBA00010199"/>
    </source>
</evidence>
<dbReference type="InterPro" id="IPR002528">
    <property type="entry name" value="MATE_fam"/>
</dbReference>
<reference evidence="8 10" key="1">
    <citation type="submission" date="2020-12" db="EMBL/GenBank/DDBJ databases">
        <title>Brachybacterium sp. MASK1Z-5, whole genome shotgun sequence.</title>
        <authorList>
            <person name="Tuo L."/>
        </authorList>
    </citation>
    <scope>NUCLEOTIDE SEQUENCE [LARGE SCALE GENOMIC DNA]</scope>
    <source>
        <strain evidence="8 10">MASK1Z-5</strain>
    </source>
</reference>
<dbReference type="PANTHER" id="PTHR42893:SF46">
    <property type="entry name" value="PROTEIN DETOXIFICATION 44, CHLOROPLASTIC"/>
    <property type="match status" value="1"/>
</dbReference>
<feature type="transmembrane region" description="Helical" evidence="7">
    <location>
        <begin position="79"/>
        <end position="102"/>
    </location>
</feature>
<feature type="region of interest" description="Disordered" evidence="6">
    <location>
        <begin position="1"/>
        <end position="34"/>
    </location>
</feature>
<feature type="transmembrane region" description="Helical" evidence="7">
    <location>
        <begin position="159"/>
        <end position="177"/>
    </location>
</feature>
<dbReference type="RefSeq" id="WP_200503362.1">
    <property type="nucleotide sequence ID" value="NZ_JAEDAJ010000009.1"/>
</dbReference>
<accession>A0ABS1BCU1</accession>
<dbReference type="NCBIfam" id="TIGR00797">
    <property type="entry name" value="matE"/>
    <property type="match status" value="1"/>
</dbReference>
<feature type="transmembrane region" description="Helical" evidence="7">
    <location>
        <begin position="407"/>
        <end position="429"/>
    </location>
</feature>
<evidence type="ECO:0000256" key="5">
    <source>
        <dbReference type="ARBA" id="ARBA00023136"/>
    </source>
</evidence>
<keyword evidence="5 7" id="KW-0472">Membrane</keyword>
<comment type="similarity">
    <text evidence="2">Belongs to the multi antimicrobial extrusion (MATE) (TC 2.A.66.1) family.</text>
</comment>
<evidence type="ECO:0000313" key="9">
    <source>
        <dbReference type="EMBL" id="MBK0332989.1"/>
    </source>
</evidence>
<dbReference type="InterPro" id="IPR044644">
    <property type="entry name" value="DinF-like"/>
</dbReference>
<evidence type="ECO:0000313" key="10">
    <source>
        <dbReference type="Proteomes" id="UP000612352"/>
    </source>
</evidence>
<dbReference type="EMBL" id="JAEDAJ010000009">
    <property type="protein sequence ID" value="MBK0332465.1"/>
    <property type="molecule type" value="Genomic_DNA"/>
</dbReference>
<comment type="caution">
    <text evidence="8">The sequence shown here is derived from an EMBL/GenBank/DDBJ whole genome shotgun (WGS) entry which is preliminary data.</text>
</comment>
<keyword evidence="3 7" id="KW-0812">Transmembrane</keyword>
<feature type="transmembrane region" description="Helical" evidence="7">
    <location>
        <begin position="342"/>
        <end position="365"/>
    </location>
</feature>
<feature type="transmembrane region" description="Helical" evidence="7">
    <location>
        <begin position="271"/>
        <end position="294"/>
    </location>
</feature>
<feature type="transmembrane region" description="Helical" evidence="7">
    <location>
        <begin position="300"/>
        <end position="321"/>
    </location>
</feature>
<feature type="transmembrane region" description="Helical" evidence="7">
    <location>
        <begin position="435"/>
        <end position="458"/>
    </location>
</feature>
<keyword evidence="10" id="KW-1185">Reference proteome</keyword>
<evidence type="ECO:0000256" key="1">
    <source>
        <dbReference type="ARBA" id="ARBA00004141"/>
    </source>
</evidence>
<comment type="subcellular location">
    <subcellularLocation>
        <location evidence="1">Membrane</location>
        <topology evidence="1">Multi-pass membrane protein</topology>
    </subcellularLocation>
</comment>
<protein>
    <submittedName>
        <fullName evidence="8">MATE family efflux transporter</fullName>
    </submittedName>
</protein>
<dbReference type="PANTHER" id="PTHR42893">
    <property type="entry name" value="PROTEIN DETOXIFICATION 44, CHLOROPLASTIC-RELATED"/>
    <property type="match status" value="1"/>
</dbReference>
<feature type="transmembrane region" description="Helical" evidence="7">
    <location>
        <begin position="377"/>
        <end position="395"/>
    </location>
</feature>